<feature type="domain" description="NADH:flavin oxidoreductase/NADH oxidase N-terminal" evidence="1">
    <location>
        <begin position="4"/>
        <end position="330"/>
    </location>
</feature>
<dbReference type="PANTHER" id="PTHR22893:SF91">
    <property type="entry name" value="NADPH DEHYDROGENASE 2-RELATED"/>
    <property type="match status" value="1"/>
</dbReference>
<name>A0ABQ3F1I2_9ACTN</name>
<accession>A0ABQ3F1I2</accession>
<reference evidence="3" key="1">
    <citation type="journal article" date="2019" name="Int. J. Syst. Evol. Microbiol.">
        <title>The Global Catalogue of Microorganisms (GCM) 10K type strain sequencing project: providing services to taxonomists for standard genome sequencing and annotation.</title>
        <authorList>
            <consortium name="The Broad Institute Genomics Platform"/>
            <consortium name="The Broad Institute Genome Sequencing Center for Infectious Disease"/>
            <person name="Wu L."/>
            <person name="Ma J."/>
        </authorList>
    </citation>
    <scope>NUCLEOTIDE SEQUENCE [LARGE SCALE GENOMIC DNA]</scope>
    <source>
        <strain evidence="3">JCM 4738</strain>
    </source>
</reference>
<gene>
    <name evidence="2" type="ORF">GCM10010347_61230</name>
</gene>
<comment type="caution">
    <text evidence="2">The sequence shown here is derived from an EMBL/GenBank/DDBJ whole genome shotgun (WGS) entry which is preliminary data.</text>
</comment>
<dbReference type="EMBL" id="BMVP01000021">
    <property type="protein sequence ID" value="GHB82101.1"/>
    <property type="molecule type" value="Genomic_DNA"/>
</dbReference>
<evidence type="ECO:0000313" key="3">
    <source>
        <dbReference type="Proteomes" id="UP000642673"/>
    </source>
</evidence>
<dbReference type="Gene3D" id="3.20.20.70">
    <property type="entry name" value="Aldolase class I"/>
    <property type="match status" value="1"/>
</dbReference>
<dbReference type="InterPro" id="IPR045247">
    <property type="entry name" value="Oye-like"/>
</dbReference>
<sequence>MSEKLFEPVTLGKLSLGNRLVMAPMSRNRATPDGLATELMATYYAQRASAGLIISEGIQPSVVGQGFMNSPGLYSQEQTESWKQVTDAVHRAGGKIVAQLMHAGRIGHPSLYPSGHQSVAPSAVTAGGQCFGPEGALDYQEPHALTGEEIADTVKDFADAAQNAVEAGFDGVEVHAGNGFLLHQFLADNTNRRTDEYGGSIENRIRFATEVIHAVSERIGADRVGVRISPANAYNDIVEGDTAALYEALVAALPPLAFLHVLEAGNREQTKALRAQWTGTIILSPHPEHLGVQVTAETAVEALETGVACAVAFGAAFLANPDLPERVRAGGPFNALDTTTFYGGDHRGYTDYPTLAEAGSA</sequence>
<dbReference type="CDD" id="cd02933">
    <property type="entry name" value="OYE_like_FMN"/>
    <property type="match status" value="1"/>
</dbReference>
<organism evidence="2 3">
    <name type="scientific">Streptomyces cirratus</name>
    <dbReference type="NCBI Taxonomy" id="68187"/>
    <lineage>
        <taxon>Bacteria</taxon>
        <taxon>Bacillati</taxon>
        <taxon>Actinomycetota</taxon>
        <taxon>Actinomycetes</taxon>
        <taxon>Kitasatosporales</taxon>
        <taxon>Streptomycetaceae</taxon>
        <taxon>Streptomyces</taxon>
    </lineage>
</organism>
<keyword evidence="3" id="KW-1185">Reference proteome</keyword>
<dbReference type="InterPro" id="IPR001155">
    <property type="entry name" value="OxRdtase_FMN_N"/>
</dbReference>
<dbReference type="InterPro" id="IPR013785">
    <property type="entry name" value="Aldolase_TIM"/>
</dbReference>
<dbReference type="PANTHER" id="PTHR22893">
    <property type="entry name" value="NADH OXIDOREDUCTASE-RELATED"/>
    <property type="match status" value="1"/>
</dbReference>
<protein>
    <submittedName>
        <fullName evidence="2">Alkene reductase</fullName>
    </submittedName>
</protein>
<dbReference type="SUPFAM" id="SSF51395">
    <property type="entry name" value="FMN-linked oxidoreductases"/>
    <property type="match status" value="1"/>
</dbReference>
<proteinExistence type="predicted"/>
<evidence type="ECO:0000313" key="2">
    <source>
        <dbReference type="EMBL" id="GHB82101.1"/>
    </source>
</evidence>
<evidence type="ECO:0000259" key="1">
    <source>
        <dbReference type="Pfam" id="PF00724"/>
    </source>
</evidence>
<dbReference type="Proteomes" id="UP000642673">
    <property type="component" value="Unassembled WGS sequence"/>
</dbReference>
<dbReference type="Pfam" id="PF00724">
    <property type="entry name" value="Oxidored_FMN"/>
    <property type="match status" value="1"/>
</dbReference>
<dbReference type="RefSeq" id="WP_190187493.1">
    <property type="nucleotide sequence ID" value="NZ_BMVP01000021.1"/>
</dbReference>